<feature type="region of interest" description="Disordered" evidence="1">
    <location>
        <begin position="1"/>
        <end position="23"/>
    </location>
</feature>
<accession>A0A8S5RFD0</accession>
<proteinExistence type="predicted"/>
<protein>
    <submittedName>
        <fullName evidence="2">Upper collar protein</fullName>
    </submittedName>
</protein>
<dbReference type="Pfam" id="PF05352">
    <property type="entry name" value="Phage_connector"/>
    <property type="match status" value="1"/>
</dbReference>
<reference evidence="2" key="1">
    <citation type="journal article" date="2021" name="Proc. Natl. Acad. Sci. U.S.A.">
        <title>A Catalog of Tens of Thousands of Viruses from Human Metagenomes Reveals Hidden Associations with Chronic Diseases.</title>
        <authorList>
            <person name="Tisza M.J."/>
            <person name="Buck C.B."/>
        </authorList>
    </citation>
    <scope>NUCLEOTIDE SEQUENCE</scope>
    <source>
        <strain evidence="2">CtL1g6</strain>
    </source>
</reference>
<evidence type="ECO:0000256" key="1">
    <source>
        <dbReference type="SAM" id="MobiDB-lite"/>
    </source>
</evidence>
<feature type="compositionally biased region" description="Polar residues" evidence="1">
    <location>
        <begin position="12"/>
        <end position="23"/>
    </location>
</feature>
<name>A0A8S5RFD0_9VIRU</name>
<organism evidence="2">
    <name type="scientific">virus sp. ctL1g6</name>
    <dbReference type="NCBI Taxonomy" id="2827988"/>
    <lineage>
        <taxon>Viruses</taxon>
    </lineage>
</organism>
<sequence>MGRKRSRKEPLSRTQLEQGAHPQFNQSQQLNSDAYNMAYNQMLNIALSRFKWLNLPKTCDAWFLEYNLLYFGYATIAFPNSQKGIFYSTQAVTESNYNVYYRPRKWWSYGLNGWRFPVNNNNGVFVYSNSARTPLIPTIRFFAHEIEDLYMVRRQNRFHQKIPFILETPPAQENAAVQLLKEMSGGELAIMATNGFSDSMRAQVLQTGVKYIGEEVQQDIQNTWNNFYLALGISNIPVMKTERQTSTEIKTLNEPSDMRALSELNARREACDTLNTRFEKYLSEPIQVVWNEDNYSDNYNYWNNIERQMGADDDNA</sequence>
<dbReference type="EMBL" id="BK059099">
    <property type="protein sequence ID" value="DAE29785.1"/>
    <property type="molecule type" value="Genomic_DNA"/>
</dbReference>
<dbReference type="Gene3D" id="2.40.500.10">
    <property type="entry name" value="Upper collar protein gp10 (connector protein)"/>
    <property type="match status" value="1"/>
</dbReference>
<dbReference type="InterPro" id="IPR008016">
    <property type="entry name" value="Gp10"/>
</dbReference>
<dbReference type="Gene3D" id="3.30.1350.20">
    <property type="entry name" value="Bacteriophage PHI-29 conector. Domain 3"/>
    <property type="match status" value="1"/>
</dbReference>
<dbReference type="Gene3D" id="1.10.246.30">
    <property type="match status" value="1"/>
</dbReference>
<dbReference type="InterPro" id="IPR036199">
    <property type="entry name" value="Gp10_sf"/>
</dbReference>
<dbReference type="SUPFAM" id="SSF56826">
    <property type="entry name" value="Upper collar protein gp10 (connector protein)"/>
    <property type="match status" value="1"/>
</dbReference>
<evidence type="ECO:0000313" key="2">
    <source>
        <dbReference type="EMBL" id="DAE29785.1"/>
    </source>
</evidence>